<dbReference type="EMBL" id="CM001436">
    <property type="protein sequence ID" value="EHQ34292.1"/>
    <property type="molecule type" value="Genomic_DNA"/>
</dbReference>
<dbReference type="InParanoid" id="H1YZ63"/>
<name>H1YZ63_9EURY</name>
<dbReference type="STRING" id="937775.Metlim_0139"/>
<protein>
    <submittedName>
        <fullName evidence="1">Uncharacterized protein</fullName>
    </submittedName>
</protein>
<proteinExistence type="predicted"/>
<dbReference type="HOGENOM" id="CLU_184179_0_0_2"/>
<evidence type="ECO:0000313" key="2">
    <source>
        <dbReference type="Proteomes" id="UP000005741"/>
    </source>
</evidence>
<reference evidence="1 2" key="1">
    <citation type="submission" date="2011-10" db="EMBL/GenBank/DDBJ databases">
        <title>The Improved High-Quality Draft genome of Methanoplanus limicola DSM 2279.</title>
        <authorList>
            <consortium name="US DOE Joint Genome Institute (JGI-PGF)"/>
            <person name="Lucas S."/>
            <person name="Copeland A."/>
            <person name="Lapidus A."/>
            <person name="Glavina del Rio T."/>
            <person name="Dalin E."/>
            <person name="Tice H."/>
            <person name="Bruce D."/>
            <person name="Goodwin L."/>
            <person name="Pitluck S."/>
            <person name="Peters L."/>
            <person name="Mikhailova N."/>
            <person name="Lu M."/>
            <person name="Kyrpides N."/>
            <person name="Mavromatis K."/>
            <person name="Ivanova N."/>
            <person name="Markowitz V."/>
            <person name="Cheng J.-F."/>
            <person name="Hugenholtz P."/>
            <person name="Woyke T."/>
            <person name="Wu D."/>
            <person name="Wirth R."/>
            <person name="Brambilla E.-M."/>
            <person name="Klenk H.-P."/>
            <person name="Eisen J.A."/>
        </authorList>
    </citation>
    <scope>NUCLEOTIDE SEQUENCE [LARGE SCALE GENOMIC DNA]</scope>
    <source>
        <strain evidence="1 2">DSM 2279</strain>
    </source>
</reference>
<gene>
    <name evidence="1" type="ORF">Metlim_0139</name>
</gene>
<sequence length="79" mass="9426">MEDKKTEYFDVLIPPGVPRTIIYDITDRFEVEVVNRRRMMKFANMDGDIRELLAFRCTKDTAEKVQEYMLSELEKFIAD</sequence>
<dbReference type="Proteomes" id="UP000005741">
    <property type="component" value="Chromosome"/>
</dbReference>
<organism evidence="1 2">
    <name type="scientific">Methanoplanus limicola DSM 2279</name>
    <dbReference type="NCBI Taxonomy" id="937775"/>
    <lineage>
        <taxon>Archaea</taxon>
        <taxon>Methanobacteriati</taxon>
        <taxon>Methanobacteriota</taxon>
        <taxon>Stenosarchaea group</taxon>
        <taxon>Methanomicrobia</taxon>
        <taxon>Methanomicrobiales</taxon>
        <taxon>Methanomicrobiaceae</taxon>
        <taxon>Methanoplanus</taxon>
    </lineage>
</organism>
<evidence type="ECO:0000313" key="1">
    <source>
        <dbReference type="EMBL" id="EHQ34292.1"/>
    </source>
</evidence>
<keyword evidence="2" id="KW-1185">Reference proteome</keyword>
<dbReference type="OrthoDB" id="145834at2157"/>
<accession>H1YZ63</accession>
<dbReference type="AlphaFoldDB" id="H1YZ63"/>
<dbReference type="RefSeq" id="WP_004075872.1">
    <property type="nucleotide sequence ID" value="NZ_CM001436.1"/>
</dbReference>